<dbReference type="SUPFAM" id="SSF53098">
    <property type="entry name" value="Ribonuclease H-like"/>
    <property type="match status" value="1"/>
</dbReference>
<evidence type="ECO:0000256" key="4">
    <source>
        <dbReference type="SAM" id="Phobius"/>
    </source>
</evidence>
<evidence type="ECO:0000313" key="7">
    <source>
        <dbReference type="Proteomes" id="UP000199705"/>
    </source>
</evidence>
<reference evidence="7" key="1">
    <citation type="submission" date="2016-10" db="EMBL/GenBank/DDBJ databases">
        <authorList>
            <person name="Varghese N."/>
            <person name="Submissions S."/>
        </authorList>
    </citation>
    <scope>NUCLEOTIDE SEQUENCE [LARGE SCALE GENOMIC DNA]</scope>
    <source>
        <strain evidence="7">Gh-67</strain>
    </source>
</reference>
<gene>
    <name evidence="6" type="ORF">SAMN05192573_10118</name>
</gene>
<feature type="transmembrane region" description="Helical" evidence="4">
    <location>
        <begin position="211"/>
        <end position="230"/>
    </location>
</feature>
<keyword evidence="2" id="KW-0378">Hydrolase</keyword>
<dbReference type="PANTHER" id="PTHR30231:SF4">
    <property type="entry name" value="PROTEIN NEN2"/>
    <property type="match status" value="1"/>
</dbReference>
<proteinExistence type="predicted"/>
<evidence type="ECO:0000259" key="5">
    <source>
        <dbReference type="SMART" id="SM00479"/>
    </source>
</evidence>
<feature type="domain" description="Exonuclease" evidence="5">
    <location>
        <begin position="4"/>
        <end position="190"/>
    </location>
</feature>
<evidence type="ECO:0000256" key="3">
    <source>
        <dbReference type="ARBA" id="ARBA00022839"/>
    </source>
</evidence>
<dbReference type="GO" id="GO:0006259">
    <property type="term" value="P:DNA metabolic process"/>
    <property type="evidence" value="ECO:0007669"/>
    <property type="project" value="UniProtKB-ARBA"/>
</dbReference>
<dbReference type="AlphaFoldDB" id="A0A1G7MS88"/>
<dbReference type="InterPro" id="IPR012337">
    <property type="entry name" value="RNaseH-like_sf"/>
</dbReference>
<dbReference type="CDD" id="cd06127">
    <property type="entry name" value="DEDDh"/>
    <property type="match status" value="1"/>
</dbReference>
<keyword evidence="4" id="KW-0812">Transmembrane</keyword>
<dbReference type="Proteomes" id="UP000199705">
    <property type="component" value="Unassembled WGS sequence"/>
</dbReference>
<keyword evidence="4" id="KW-0472">Membrane</keyword>
<dbReference type="InterPro" id="IPR013520">
    <property type="entry name" value="Ribonucl_H"/>
</dbReference>
<keyword evidence="1" id="KW-0540">Nuclease</keyword>
<dbReference type="PANTHER" id="PTHR30231">
    <property type="entry name" value="DNA POLYMERASE III SUBUNIT EPSILON"/>
    <property type="match status" value="1"/>
</dbReference>
<keyword evidence="3" id="KW-0269">Exonuclease</keyword>
<dbReference type="GO" id="GO:0003676">
    <property type="term" value="F:nucleic acid binding"/>
    <property type="evidence" value="ECO:0007669"/>
    <property type="project" value="InterPro"/>
</dbReference>
<dbReference type="Gene3D" id="3.30.420.10">
    <property type="entry name" value="Ribonuclease H-like superfamily/Ribonuclease H"/>
    <property type="match status" value="1"/>
</dbReference>
<dbReference type="STRING" id="551996.SAMN05192573_10118"/>
<organism evidence="6 7">
    <name type="scientific">Mucilaginibacter gossypii</name>
    <dbReference type="NCBI Taxonomy" id="551996"/>
    <lineage>
        <taxon>Bacteria</taxon>
        <taxon>Pseudomonadati</taxon>
        <taxon>Bacteroidota</taxon>
        <taxon>Sphingobacteriia</taxon>
        <taxon>Sphingobacteriales</taxon>
        <taxon>Sphingobacteriaceae</taxon>
        <taxon>Mucilaginibacter</taxon>
    </lineage>
</organism>
<keyword evidence="7" id="KW-1185">Reference proteome</keyword>
<evidence type="ECO:0000313" key="6">
    <source>
        <dbReference type="EMBL" id="SDF63969.1"/>
    </source>
</evidence>
<dbReference type="SMART" id="SM00479">
    <property type="entry name" value="EXOIII"/>
    <property type="match status" value="1"/>
</dbReference>
<dbReference type="InterPro" id="IPR036397">
    <property type="entry name" value="RNaseH_sf"/>
</dbReference>
<protein>
    <submittedName>
        <fullName evidence="6">DNA polymerase-3 subunit epsilon</fullName>
    </submittedName>
</protein>
<dbReference type="Pfam" id="PF00929">
    <property type="entry name" value="RNase_T"/>
    <property type="match status" value="1"/>
</dbReference>
<dbReference type="RefSeq" id="WP_091162090.1">
    <property type="nucleotide sequence ID" value="NZ_FNCG01000001.1"/>
</dbReference>
<name>A0A1G7MS88_9SPHI</name>
<sequence>MQDYLLFIDTETSGLPKKWDLPYCDNDNWPYALQVSWIVYTKDMREVKREDHYIKDNDFTISPKAYAVHGLTQEYLVEHGEWRKDVVTMLANDLLEYQPLVIGHFIELDLNVAGVEFYRTGITNPLQNLKTFCTMLATTKWVQNPQTKYLRLNQLYEVLFNKTFDRQHNALEDAEATAECFFEMLKRGDITEESVEHQEVYLQKIRSEKKYLLPAAIILILIIIIAFWLYGSTS</sequence>
<evidence type="ECO:0000256" key="2">
    <source>
        <dbReference type="ARBA" id="ARBA00022801"/>
    </source>
</evidence>
<dbReference type="GO" id="GO:0008408">
    <property type="term" value="F:3'-5' exonuclease activity"/>
    <property type="evidence" value="ECO:0007669"/>
    <property type="project" value="TreeGrafter"/>
</dbReference>
<evidence type="ECO:0000256" key="1">
    <source>
        <dbReference type="ARBA" id="ARBA00022722"/>
    </source>
</evidence>
<dbReference type="EMBL" id="FNCG01000001">
    <property type="protein sequence ID" value="SDF63969.1"/>
    <property type="molecule type" value="Genomic_DNA"/>
</dbReference>
<keyword evidence="4" id="KW-1133">Transmembrane helix</keyword>
<accession>A0A1G7MS88</accession>